<keyword evidence="1" id="KW-0472">Membrane</keyword>
<organism evidence="2 3">
    <name type="scientific">Pseudomonas auratipiscis</name>
    <dbReference type="NCBI Taxonomy" id="3115853"/>
    <lineage>
        <taxon>Bacteria</taxon>
        <taxon>Pseudomonadati</taxon>
        <taxon>Pseudomonadota</taxon>
        <taxon>Gammaproteobacteria</taxon>
        <taxon>Pseudomonadales</taxon>
        <taxon>Pseudomonadaceae</taxon>
        <taxon>Pseudomonas</taxon>
    </lineage>
</organism>
<feature type="transmembrane region" description="Helical" evidence="1">
    <location>
        <begin position="45"/>
        <end position="68"/>
    </location>
</feature>
<feature type="transmembrane region" description="Helical" evidence="1">
    <location>
        <begin position="112"/>
        <end position="128"/>
    </location>
</feature>
<reference evidence="2 3" key="1">
    <citation type="submission" date="2024-01" db="EMBL/GenBank/DDBJ databases">
        <title>Unpublished Manusciprt.</title>
        <authorList>
            <person name="Duman M."/>
            <person name="Valdes E.G."/>
            <person name="Ajmi N."/>
            <person name="Altun S."/>
            <person name="Saticioglu I.B."/>
        </authorList>
    </citation>
    <scope>NUCLEOTIDE SEQUENCE [LARGE SCALE GENOMIC DNA]</scope>
    <source>
        <strain evidence="2 3">120P</strain>
    </source>
</reference>
<sequence>MQPWKKCALSIIISLSAILLFTYAISGTPDNPDDPSDTRGIPVAAMYTTIIIVLGLFSWGALLIGLLVNWLINPEWRKSSLFISLITSLPLFLTSALGVFCVAAFASDSVRGISSGALFFLVMVCLLWKTKRSI</sequence>
<feature type="transmembrane region" description="Helical" evidence="1">
    <location>
        <begin position="7"/>
        <end position="25"/>
    </location>
</feature>
<evidence type="ECO:0000256" key="1">
    <source>
        <dbReference type="SAM" id="Phobius"/>
    </source>
</evidence>
<gene>
    <name evidence="2" type="ORF">V0R53_01825</name>
</gene>
<dbReference type="Proteomes" id="UP001307839">
    <property type="component" value="Unassembled WGS sequence"/>
</dbReference>
<feature type="transmembrane region" description="Helical" evidence="1">
    <location>
        <begin position="80"/>
        <end position="106"/>
    </location>
</feature>
<evidence type="ECO:0000313" key="3">
    <source>
        <dbReference type="Proteomes" id="UP001307839"/>
    </source>
</evidence>
<evidence type="ECO:0000313" key="2">
    <source>
        <dbReference type="EMBL" id="MEE1865125.1"/>
    </source>
</evidence>
<proteinExistence type="predicted"/>
<keyword evidence="1" id="KW-1133">Transmembrane helix</keyword>
<dbReference type="RefSeq" id="WP_136476436.1">
    <property type="nucleotide sequence ID" value="NZ_JAZDCU010000001.1"/>
</dbReference>
<accession>A0AB35WMD1</accession>
<dbReference type="AlphaFoldDB" id="A0AB35WMD1"/>
<keyword evidence="3" id="KW-1185">Reference proteome</keyword>
<dbReference type="EMBL" id="JAZDQP010000001">
    <property type="protein sequence ID" value="MEE1865125.1"/>
    <property type="molecule type" value="Genomic_DNA"/>
</dbReference>
<name>A0AB35WMD1_9PSED</name>
<protein>
    <submittedName>
        <fullName evidence="2">Uncharacterized protein</fullName>
    </submittedName>
</protein>
<keyword evidence="1" id="KW-0812">Transmembrane</keyword>
<comment type="caution">
    <text evidence="2">The sequence shown here is derived from an EMBL/GenBank/DDBJ whole genome shotgun (WGS) entry which is preliminary data.</text>
</comment>